<dbReference type="STRING" id="452589.G9NZ19"/>
<dbReference type="EMBL" id="ABDG02000025">
    <property type="protein sequence ID" value="EHK44570.1"/>
    <property type="molecule type" value="Genomic_DNA"/>
</dbReference>
<dbReference type="InterPro" id="IPR029058">
    <property type="entry name" value="AB_hydrolase_fold"/>
</dbReference>
<evidence type="ECO:0000259" key="2">
    <source>
        <dbReference type="Pfam" id="PF02129"/>
    </source>
</evidence>
<feature type="domain" description="Xaa-Pro dipeptidyl-peptidase-like" evidence="2">
    <location>
        <begin position="26"/>
        <end position="159"/>
    </location>
</feature>
<proteinExistence type="inferred from homology"/>
<dbReference type="Proteomes" id="UP000005426">
    <property type="component" value="Unassembled WGS sequence"/>
</dbReference>
<dbReference type="Gene3D" id="1.10.10.800">
    <property type="match status" value="1"/>
</dbReference>
<dbReference type="GO" id="GO:0016787">
    <property type="term" value="F:hydrolase activity"/>
    <property type="evidence" value="ECO:0007669"/>
    <property type="project" value="InterPro"/>
</dbReference>
<organism evidence="3 4">
    <name type="scientific">Hypocrea atroviridis (strain ATCC 20476 / IMI 206040)</name>
    <name type="common">Trichoderma atroviride</name>
    <dbReference type="NCBI Taxonomy" id="452589"/>
    <lineage>
        <taxon>Eukaryota</taxon>
        <taxon>Fungi</taxon>
        <taxon>Dikarya</taxon>
        <taxon>Ascomycota</taxon>
        <taxon>Pezizomycotina</taxon>
        <taxon>Sordariomycetes</taxon>
        <taxon>Hypocreomycetidae</taxon>
        <taxon>Hypocreales</taxon>
        <taxon>Hypocreaceae</taxon>
        <taxon>Trichoderma</taxon>
    </lineage>
</organism>
<dbReference type="HOGENOM" id="CLU_048587_1_1_1"/>
<dbReference type="KEGG" id="tatv:25782794"/>
<dbReference type="SUPFAM" id="SSF53474">
    <property type="entry name" value="alpha/beta-Hydrolases"/>
    <property type="match status" value="1"/>
</dbReference>
<dbReference type="InterPro" id="IPR000383">
    <property type="entry name" value="Xaa-Pro-like_dom"/>
</dbReference>
<dbReference type="PANTHER" id="PTHR47751:SF2">
    <property type="entry name" value="DLTD N-TERMINAL DOMAIN PROTEIN (AFU_ORTHOLOGUE AFUA_8G00380)-RELATED"/>
    <property type="match status" value="1"/>
</dbReference>
<evidence type="ECO:0000313" key="3">
    <source>
        <dbReference type="EMBL" id="EHK44570.1"/>
    </source>
</evidence>
<dbReference type="InterPro" id="IPR051411">
    <property type="entry name" value="Polyketide_trans_af380"/>
</dbReference>
<dbReference type="Pfam" id="PF02129">
    <property type="entry name" value="Peptidase_S15"/>
    <property type="match status" value="1"/>
</dbReference>
<comment type="caution">
    <text evidence="3">The sequence shown here is derived from an EMBL/GenBank/DDBJ whole genome shotgun (WGS) entry which is preliminary data.</text>
</comment>
<comment type="similarity">
    <text evidence="1">Belongs to the polyketide transferase af380 family.</text>
</comment>
<evidence type="ECO:0000256" key="1">
    <source>
        <dbReference type="ARBA" id="ARBA00029464"/>
    </source>
</evidence>
<dbReference type="OrthoDB" id="4895739at2759"/>
<dbReference type="Gene3D" id="3.40.50.1820">
    <property type="entry name" value="alpha/beta hydrolase"/>
    <property type="match status" value="1"/>
</dbReference>
<reference evidence="3 4" key="1">
    <citation type="journal article" date="2011" name="Genome Biol.">
        <title>Comparative genome sequence analysis underscores mycoparasitism as the ancestral life style of Trichoderma.</title>
        <authorList>
            <person name="Kubicek C.P."/>
            <person name="Herrera-Estrella A."/>
            <person name="Seidl-Seiboth V."/>
            <person name="Martinez D.A."/>
            <person name="Druzhinina I.S."/>
            <person name="Thon M."/>
            <person name="Zeilinger S."/>
            <person name="Casas-Flores S."/>
            <person name="Horwitz B.A."/>
            <person name="Mukherjee P.K."/>
            <person name="Mukherjee M."/>
            <person name="Kredics L."/>
            <person name="Alcaraz L.D."/>
            <person name="Aerts A."/>
            <person name="Antal Z."/>
            <person name="Atanasova L."/>
            <person name="Cervantes-Badillo M.G."/>
            <person name="Challacombe J."/>
            <person name="Chertkov O."/>
            <person name="McCluskey K."/>
            <person name="Coulpier F."/>
            <person name="Deshpande N."/>
            <person name="von Doehren H."/>
            <person name="Ebbole D.J."/>
            <person name="Esquivel-Naranjo E.U."/>
            <person name="Fekete E."/>
            <person name="Flipphi M."/>
            <person name="Glaser F."/>
            <person name="Gomez-Rodriguez E.Y."/>
            <person name="Gruber S."/>
            <person name="Han C."/>
            <person name="Henrissat B."/>
            <person name="Hermosa R."/>
            <person name="Hernandez-Onate M."/>
            <person name="Karaffa L."/>
            <person name="Kosti I."/>
            <person name="Le Crom S."/>
            <person name="Lindquist E."/>
            <person name="Lucas S."/>
            <person name="Luebeck M."/>
            <person name="Luebeck P.S."/>
            <person name="Margeot A."/>
            <person name="Metz B."/>
            <person name="Misra M."/>
            <person name="Nevalainen H."/>
            <person name="Omann M."/>
            <person name="Packer N."/>
            <person name="Perrone G."/>
            <person name="Uresti-Rivera E.E."/>
            <person name="Salamov A."/>
            <person name="Schmoll M."/>
            <person name="Seiboth B."/>
            <person name="Shapiro H."/>
            <person name="Sukno S."/>
            <person name="Tamayo-Ramos J.A."/>
            <person name="Tisch D."/>
            <person name="Wiest A."/>
            <person name="Wilkinson H.H."/>
            <person name="Zhang M."/>
            <person name="Coutinho P.M."/>
            <person name="Kenerley C.M."/>
            <person name="Monte E."/>
            <person name="Baker S.E."/>
            <person name="Grigoriev I.V."/>
        </authorList>
    </citation>
    <scope>NUCLEOTIDE SEQUENCE [LARGE SCALE GENOMIC DNA]</scope>
    <source>
        <strain evidence="4">ATCC 20476 / IMI 206040</strain>
    </source>
</reference>
<dbReference type="AlphaFoldDB" id="G9NZ19"/>
<protein>
    <recommendedName>
        <fullName evidence="2">Xaa-Pro dipeptidyl-peptidase-like domain-containing protein</fullName>
    </recommendedName>
</protein>
<evidence type="ECO:0000313" key="4">
    <source>
        <dbReference type="Proteomes" id="UP000005426"/>
    </source>
</evidence>
<accession>G9NZ19</accession>
<keyword evidence="4" id="KW-1185">Reference proteome</keyword>
<name>G9NZ19_HYPAI</name>
<gene>
    <name evidence="3" type="ORF">TRIATDRAFT_309928</name>
</gene>
<sequence length="305" mass="33833">MPVTKNIEFQTRDGLTLRGQLTLMDKPNAPLLIMLSPFGVTSAHLMNTQSKVFNDGGFATLTYDPRTFGKSDGLPRQHINFEKQSEDVFDAVTYATSLTPEVDATRIALLGGGHGGGIAIREAAVDPRVKALILQVPGISGAMDAQFYPPGLLERSRAAVTEFSEKSTRKQEYIQIFPATAEEATANPPKVLLPGPPLFEFYKFLQTITDGEDIDWENKVTLESAYYNFINEFQAYLPRVAPTPLLYIVPSGGLPAEPHEEAYAAANEPKEFYKIEPFDFAGYMYGTADKTQKDVEVKFLQKYLM</sequence>
<dbReference type="PANTHER" id="PTHR47751">
    <property type="entry name" value="SUPERFAMILY HYDROLASE, PUTATIVE (AFU_ORTHOLOGUE AFUA_2G16580)-RELATED"/>
    <property type="match status" value="1"/>
</dbReference>
<dbReference type="GeneID" id="25782794"/>
<dbReference type="OMA" id="ETKIALW"/>